<proteinExistence type="predicted"/>
<dbReference type="EMBL" id="CAOQHR010000005">
    <property type="protein sequence ID" value="CAI6335444.1"/>
    <property type="molecule type" value="Genomic_DNA"/>
</dbReference>
<comment type="caution">
    <text evidence="2">The sequence shown here is derived from an EMBL/GenBank/DDBJ whole genome shotgun (WGS) entry which is preliminary data.</text>
</comment>
<protein>
    <submittedName>
        <fullName evidence="2">Uncharacterized protein</fullName>
    </submittedName>
</protein>
<feature type="compositionally biased region" description="Pro residues" evidence="1">
    <location>
        <begin position="22"/>
        <end position="32"/>
    </location>
</feature>
<dbReference type="Proteomes" id="UP001152607">
    <property type="component" value="Unassembled WGS sequence"/>
</dbReference>
<organism evidence="2 3">
    <name type="scientific">Periconia digitata</name>
    <dbReference type="NCBI Taxonomy" id="1303443"/>
    <lineage>
        <taxon>Eukaryota</taxon>
        <taxon>Fungi</taxon>
        <taxon>Dikarya</taxon>
        <taxon>Ascomycota</taxon>
        <taxon>Pezizomycotina</taxon>
        <taxon>Dothideomycetes</taxon>
        <taxon>Pleosporomycetidae</taxon>
        <taxon>Pleosporales</taxon>
        <taxon>Massarineae</taxon>
        <taxon>Periconiaceae</taxon>
        <taxon>Periconia</taxon>
    </lineage>
</organism>
<feature type="region of interest" description="Disordered" evidence="1">
    <location>
        <begin position="1"/>
        <end position="58"/>
    </location>
</feature>
<gene>
    <name evidence="2" type="ORF">PDIGIT_LOCUS8526</name>
</gene>
<dbReference type="AlphaFoldDB" id="A0A9W4UHJ5"/>
<feature type="compositionally biased region" description="Low complexity" evidence="1">
    <location>
        <begin position="1"/>
        <end position="21"/>
    </location>
</feature>
<sequence length="58" mass="6337">MTNHTRTPTTKITTTTTTHLHPPQPLHQPQPPQLSAANPPFGARGTRRSHNPPLHSSS</sequence>
<accession>A0A9W4UHJ5</accession>
<evidence type="ECO:0000256" key="1">
    <source>
        <dbReference type="SAM" id="MobiDB-lite"/>
    </source>
</evidence>
<reference evidence="2" key="1">
    <citation type="submission" date="2023-01" db="EMBL/GenBank/DDBJ databases">
        <authorList>
            <person name="Van Ghelder C."/>
            <person name="Rancurel C."/>
        </authorList>
    </citation>
    <scope>NUCLEOTIDE SEQUENCE</scope>
    <source>
        <strain evidence="2">CNCM I-4278</strain>
    </source>
</reference>
<name>A0A9W4UHJ5_9PLEO</name>
<evidence type="ECO:0000313" key="3">
    <source>
        <dbReference type="Proteomes" id="UP001152607"/>
    </source>
</evidence>
<evidence type="ECO:0000313" key="2">
    <source>
        <dbReference type="EMBL" id="CAI6335444.1"/>
    </source>
</evidence>
<keyword evidence="3" id="KW-1185">Reference proteome</keyword>